<comment type="catalytic activity">
    <reaction evidence="5">
        <text>uridine(38/39/40) in tRNA = pseudouridine(38/39/40) in tRNA</text>
        <dbReference type="Rhea" id="RHEA:22376"/>
        <dbReference type="Rhea" id="RHEA-COMP:10085"/>
        <dbReference type="Rhea" id="RHEA-COMP:10087"/>
        <dbReference type="ChEBI" id="CHEBI:65314"/>
        <dbReference type="ChEBI" id="CHEBI:65315"/>
        <dbReference type="EC" id="5.4.99.12"/>
    </reaction>
</comment>
<evidence type="ECO:0000256" key="3">
    <source>
        <dbReference type="ARBA" id="ARBA00023235"/>
    </source>
</evidence>
<reference evidence="7 8" key="1">
    <citation type="journal article" date="2008" name="Nature">
        <title>Genome analysis of the platypus reveals unique signatures of evolution.</title>
        <authorList>
            <person name="Warren W.C."/>
            <person name="Hillier L.W."/>
            <person name="Marshall Graves J.A."/>
            <person name="Birney E."/>
            <person name="Ponting C.P."/>
            <person name="Grutzner F."/>
            <person name="Belov K."/>
            <person name="Miller W."/>
            <person name="Clarke L."/>
            <person name="Chinwalla A.T."/>
            <person name="Yang S.P."/>
            <person name="Heger A."/>
            <person name="Locke D.P."/>
            <person name="Miethke P."/>
            <person name="Waters P.D."/>
            <person name="Veyrunes F."/>
            <person name="Fulton L."/>
            <person name="Fulton B."/>
            <person name="Graves T."/>
            <person name="Wallis J."/>
            <person name="Puente X.S."/>
            <person name="Lopez-Otin C."/>
            <person name="Ordonez G.R."/>
            <person name="Eichler E.E."/>
            <person name="Chen L."/>
            <person name="Cheng Z."/>
            <person name="Deakin J.E."/>
            <person name="Alsop A."/>
            <person name="Thompson K."/>
            <person name="Kirby P."/>
            <person name="Papenfuss A.T."/>
            <person name="Wakefield M.J."/>
            <person name="Olender T."/>
            <person name="Lancet D."/>
            <person name="Huttley G.A."/>
            <person name="Smit A.F."/>
            <person name="Pask A."/>
            <person name="Temple-Smith P."/>
            <person name="Batzer M.A."/>
            <person name="Walker J.A."/>
            <person name="Konkel M.K."/>
            <person name="Harris R.S."/>
            <person name="Whittington C.M."/>
            <person name="Wong E.S."/>
            <person name="Gemmell N.J."/>
            <person name="Buschiazzo E."/>
            <person name="Vargas Jentzsch I.M."/>
            <person name="Merkel A."/>
            <person name="Schmitz J."/>
            <person name="Zemann A."/>
            <person name="Churakov G."/>
            <person name="Kriegs J.O."/>
            <person name="Brosius J."/>
            <person name="Murchison E.P."/>
            <person name="Sachidanandam R."/>
            <person name="Smith C."/>
            <person name="Hannon G.J."/>
            <person name="Tsend-Ayush E."/>
            <person name="McMillan D."/>
            <person name="Attenborough R."/>
            <person name="Rens W."/>
            <person name="Ferguson-Smith M."/>
            <person name="Lefevre C.M."/>
            <person name="Sharp J.A."/>
            <person name="Nicholas K.R."/>
            <person name="Ray D.A."/>
            <person name="Kube M."/>
            <person name="Reinhardt R."/>
            <person name="Pringle T.H."/>
            <person name="Taylor J."/>
            <person name="Jones R.C."/>
            <person name="Nixon B."/>
            <person name="Dacheux J.L."/>
            <person name="Niwa H."/>
            <person name="Sekita Y."/>
            <person name="Huang X."/>
            <person name="Stark A."/>
            <person name="Kheradpour P."/>
            <person name="Kellis M."/>
            <person name="Flicek P."/>
            <person name="Chen Y."/>
            <person name="Webber C."/>
            <person name="Hardison R."/>
            <person name="Nelson J."/>
            <person name="Hallsworth-Pepin K."/>
            <person name="Delehaunty K."/>
            <person name="Markovic C."/>
            <person name="Minx P."/>
            <person name="Feng Y."/>
            <person name="Kremitzki C."/>
            <person name="Mitreva M."/>
            <person name="Glasscock J."/>
            <person name="Wylie T."/>
            <person name="Wohldmann P."/>
            <person name="Thiru P."/>
            <person name="Nhan M.N."/>
            <person name="Pohl C.S."/>
            <person name="Smith S.M."/>
            <person name="Hou S."/>
            <person name="Nefedov M."/>
            <person name="de Jong P.J."/>
            <person name="Renfree M.B."/>
            <person name="Mardis E.R."/>
            <person name="Wilson R.K."/>
        </authorList>
    </citation>
    <scope>NUCLEOTIDE SEQUENCE [LARGE SCALE GENOMIC DNA]</scope>
    <source>
        <strain evidence="7 8">Glennie</strain>
    </source>
</reference>
<evidence type="ECO:0000259" key="6">
    <source>
        <dbReference type="Pfam" id="PF01416"/>
    </source>
</evidence>
<dbReference type="Pfam" id="PF01416">
    <property type="entry name" value="PseudoU_synth_1"/>
    <property type="match status" value="2"/>
</dbReference>
<proteinExistence type="inferred from homology"/>
<dbReference type="Bgee" id="ENSOANG00000036340">
    <property type="expression patterns" value="Expressed in heart and 7 other cell types or tissues"/>
</dbReference>
<evidence type="ECO:0000256" key="5">
    <source>
        <dbReference type="RuleBase" id="RU003792"/>
    </source>
</evidence>
<evidence type="ECO:0000256" key="2">
    <source>
        <dbReference type="ARBA" id="ARBA00022694"/>
    </source>
</evidence>
<comment type="similarity">
    <text evidence="1 5">Belongs to the tRNA pseudouridine synthase TruA family.</text>
</comment>
<dbReference type="InterPro" id="IPR001406">
    <property type="entry name" value="PsdUridine_synth_TruA"/>
</dbReference>
<evidence type="ECO:0000313" key="8">
    <source>
        <dbReference type="Proteomes" id="UP000002279"/>
    </source>
</evidence>
<accession>A0A6I8NCG8</accession>
<dbReference type="GO" id="GO:0005739">
    <property type="term" value="C:mitochondrion"/>
    <property type="evidence" value="ECO:0007669"/>
    <property type="project" value="Ensembl"/>
</dbReference>
<dbReference type="InterPro" id="IPR020097">
    <property type="entry name" value="PsdUridine_synth_TruA_a/b_dom"/>
</dbReference>
<dbReference type="AlphaFoldDB" id="A0A6I8NCG8"/>
<dbReference type="InterPro" id="IPR020094">
    <property type="entry name" value="TruA/RsuA/RluB/E/F_N"/>
</dbReference>
<dbReference type="GO" id="GO:0160147">
    <property type="term" value="F:tRNA pseudouridine(38-40) synthase activity"/>
    <property type="evidence" value="ECO:0007669"/>
    <property type="project" value="UniProtKB-EC"/>
</dbReference>
<dbReference type="Gene3D" id="3.30.70.660">
    <property type="entry name" value="Pseudouridine synthase I, catalytic domain, C-terminal subdomain"/>
    <property type="match status" value="1"/>
</dbReference>
<feature type="domain" description="Pseudouridine synthase I TruA alpha/beta" evidence="6">
    <location>
        <begin position="186"/>
        <end position="303"/>
    </location>
</feature>
<sequence>MRRAGVGSGPQLGAAGVGQLPGPAMAGRPARYLVFFQYLGTDFRGVMAVKPPQAGSGVQNHLERAAERLGSEEPVGFTISSRTDSGAHALCNSAHIDVCRPEGREPHPPHLLTQILNRHLEHPAIRVLRTVRVADDFHARFSATSRRYVYRLVSGCSRLHQLPVWERKLCWVTRATQLDVAAMQEAAGHLVGTHDFSAFRSTGKCDAWRNPVKTLVRATVVPGPPGPLARHSDCRLQFWELEFESQSFLYKQVRRMTGALVSVGQGLLRPQQVRDMLASGAPPSQPFIRIVPAWGLFLKSVQYRDLDWESDAVPA</sequence>
<evidence type="ECO:0000313" key="7">
    <source>
        <dbReference type="Ensembl" id="ENSOANP00000038443.1"/>
    </source>
</evidence>
<evidence type="ECO:0000256" key="1">
    <source>
        <dbReference type="ARBA" id="ARBA00009375"/>
    </source>
</evidence>
<dbReference type="InterPro" id="IPR020103">
    <property type="entry name" value="PsdUridine_synth_cat_dom_sf"/>
</dbReference>
<reference evidence="7" key="3">
    <citation type="submission" date="2025-09" db="UniProtKB">
        <authorList>
            <consortium name="Ensembl"/>
        </authorList>
    </citation>
    <scope>IDENTIFICATION</scope>
    <source>
        <strain evidence="7">Glennie</strain>
    </source>
</reference>
<keyword evidence="8" id="KW-1185">Reference proteome</keyword>
<dbReference type="CDD" id="cd02570">
    <property type="entry name" value="PseudoU_synth_EcTruA"/>
    <property type="match status" value="1"/>
</dbReference>
<comment type="catalytic activity">
    <reaction evidence="4">
        <text>a uridine in tRNA = a pseudouridine in tRNA</text>
        <dbReference type="Rhea" id="RHEA:54572"/>
        <dbReference type="Rhea" id="RHEA-COMP:13339"/>
        <dbReference type="Rhea" id="RHEA-COMP:13934"/>
        <dbReference type="ChEBI" id="CHEBI:65314"/>
        <dbReference type="ChEBI" id="CHEBI:65315"/>
    </reaction>
</comment>
<dbReference type="InterPro" id="IPR020095">
    <property type="entry name" value="PsdUridine_synth_TruA_C"/>
</dbReference>
<dbReference type="GO" id="GO:0031119">
    <property type="term" value="P:tRNA pseudouridine synthesis"/>
    <property type="evidence" value="ECO:0000318"/>
    <property type="project" value="GO_Central"/>
</dbReference>
<keyword evidence="2 5" id="KW-0819">tRNA processing</keyword>
<dbReference type="PANTHER" id="PTHR11142">
    <property type="entry name" value="PSEUDOURIDYLATE SYNTHASE"/>
    <property type="match status" value="1"/>
</dbReference>
<name>A0A6I8NCG8_ORNAN</name>
<dbReference type="HAMAP" id="MF_00171">
    <property type="entry name" value="TruA"/>
    <property type="match status" value="1"/>
</dbReference>
<dbReference type="GO" id="GO:0009982">
    <property type="term" value="F:pseudouridine synthase activity"/>
    <property type="evidence" value="ECO:0000318"/>
    <property type="project" value="GO_Central"/>
</dbReference>
<dbReference type="Ensembl" id="ENSOANT00000048529.1">
    <property type="protein sequence ID" value="ENSOANP00000038443.1"/>
    <property type="gene ID" value="ENSOANG00000036340.1"/>
</dbReference>
<dbReference type="PANTHER" id="PTHR11142:SF0">
    <property type="entry name" value="TRNA PSEUDOURIDINE SYNTHASE-LIKE 1"/>
    <property type="match status" value="1"/>
</dbReference>
<dbReference type="Gene3D" id="3.30.70.580">
    <property type="entry name" value="Pseudouridine synthase I, catalytic domain, N-terminal subdomain"/>
    <property type="match status" value="1"/>
</dbReference>
<dbReference type="EC" id="5.4.99.12" evidence="5"/>
<reference evidence="7" key="2">
    <citation type="submission" date="2025-08" db="UniProtKB">
        <authorList>
            <consortium name="Ensembl"/>
        </authorList>
    </citation>
    <scope>IDENTIFICATION</scope>
    <source>
        <strain evidence="7">Glennie</strain>
    </source>
</reference>
<dbReference type="GO" id="GO:0003723">
    <property type="term" value="F:RNA binding"/>
    <property type="evidence" value="ECO:0007669"/>
    <property type="project" value="InterPro"/>
</dbReference>
<dbReference type="GeneTree" id="ENSGT00950000183160"/>
<gene>
    <name evidence="7" type="primary">PUSL1</name>
</gene>
<dbReference type="SUPFAM" id="SSF55120">
    <property type="entry name" value="Pseudouridine synthase"/>
    <property type="match status" value="1"/>
</dbReference>
<dbReference type="FunFam" id="3.30.70.580:FF:000011">
    <property type="entry name" value="tRNA pseudouridine synthase"/>
    <property type="match status" value="1"/>
</dbReference>
<keyword evidence="3 5" id="KW-0413">Isomerase</keyword>
<dbReference type="FunCoup" id="A0A6I8NCG8">
    <property type="interactions" value="1046"/>
</dbReference>
<evidence type="ECO:0000256" key="4">
    <source>
        <dbReference type="ARBA" id="ARBA00036943"/>
    </source>
</evidence>
<dbReference type="OMA" id="ADAFCHN"/>
<protein>
    <recommendedName>
        <fullName evidence="5">tRNA pseudouridine synthase</fullName>
        <ecNumber evidence="5">5.4.99.12</ecNumber>
    </recommendedName>
</protein>
<dbReference type="Proteomes" id="UP000002279">
    <property type="component" value="Chromosome 5"/>
</dbReference>
<organism evidence="7 8">
    <name type="scientific">Ornithorhynchus anatinus</name>
    <name type="common">Duckbill platypus</name>
    <dbReference type="NCBI Taxonomy" id="9258"/>
    <lineage>
        <taxon>Eukaryota</taxon>
        <taxon>Metazoa</taxon>
        <taxon>Chordata</taxon>
        <taxon>Craniata</taxon>
        <taxon>Vertebrata</taxon>
        <taxon>Euteleostomi</taxon>
        <taxon>Mammalia</taxon>
        <taxon>Monotremata</taxon>
        <taxon>Ornithorhynchidae</taxon>
        <taxon>Ornithorhynchus</taxon>
    </lineage>
</organism>
<feature type="domain" description="Pseudouridine synthase I TruA alpha/beta" evidence="6">
    <location>
        <begin position="37"/>
        <end position="141"/>
    </location>
</feature>
<dbReference type="InParanoid" id="A0A6I8NCG8"/>